<evidence type="ECO:0008006" key="4">
    <source>
        <dbReference type="Google" id="ProtNLM"/>
    </source>
</evidence>
<dbReference type="SUPFAM" id="SSF74650">
    <property type="entry name" value="Galactose mutarotase-like"/>
    <property type="match status" value="1"/>
</dbReference>
<keyword evidence="1" id="KW-0472">Membrane</keyword>
<dbReference type="Proteomes" id="UP000266723">
    <property type="component" value="Unassembled WGS sequence"/>
</dbReference>
<organism evidence="2 3">
    <name type="scientific">Brassica cretica</name>
    <name type="common">Mustard</name>
    <dbReference type="NCBI Taxonomy" id="69181"/>
    <lineage>
        <taxon>Eukaryota</taxon>
        <taxon>Viridiplantae</taxon>
        <taxon>Streptophyta</taxon>
        <taxon>Embryophyta</taxon>
        <taxon>Tracheophyta</taxon>
        <taxon>Spermatophyta</taxon>
        <taxon>Magnoliopsida</taxon>
        <taxon>eudicotyledons</taxon>
        <taxon>Gunneridae</taxon>
        <taxon>Pentapetalae</taxon>
        <taxon>rosids</taxon>
        <taxon>malvids</taxon>
        <taxon>Brassicales</taxon>
        <taxon>Brassicaceae</taxon>
        <taxon>Brassiceae</taxon>
        <taxon>Brassica</taxon>
    </lineage>
</organism>
<dbReference type="InterPro" id="IPR011013">
    <property type="entry name" value="Gal_mutarotase_sf_dom"/>
</dbReference>
<protein>
    <recommendedName>
        <fullName evidence="4">Glucose-6-phosphate 1-epimerase</fullName>
    </recommendedName>
</protein>
<evidence type="ECO:0000313" key="2">
    <source>
        <dbReference type="EMBL" id="KAF3530107.1"/>
    </source>
</evidence>
<dbReference type="Gene3D" id="2.70.98.10">
    <property type="match status" value="2"/>
</dbReference>
<evidence type="ECO:0000313" key="3">
    <source>
        <dbReference type="Proteomes" id="UP000266723"/>
    </source>
</evidence>
<reference evidence="2 3" key="1">
    <citation type="journal article" date="2020" name="BMC Genomics">
        <title>Intraspecific diversification of the crop wild relative Brassica cretica Lam. using demographic model selection.</title>
        <authorList>
            <person name="Kioukis A."/>
            <person name="Michalopoulou V.A."/>
            <person name="Briers L."/>
            <person name="Pirintsos S."/>
            <person name="Studholme D.J."/>
            <person name="Pavlidis P."/>
            <person name="Sarris P.F."/>
        </authorList>
    </citation>
    <scope>NUCLEOTIDE SEQUENCE [LARGE SCALE GENOMIC DNA]</scope>
    <source>
        <strain evidence="3">cv. PFS-1207/04</strain>
    </source>
</reference>
<keyword evidence="1" id="KW-1133">Transmembrane helix</keyword>
<keyword evidence="1" id="KW-0812">Transmembrane</keyword>
<accession>A0ABQ7BCS0</accession>
<proteinExistence type="predicted"/>
<name>A0ABQ7BCS0_BRACR</name>
<dbReference type="PANTHER" id="PTHR11122:SF40">
    <property type="entry name" value="GLUCOSE-6-PHOSPHATE 1-EPIMERASE"/>
    <property type="match status" value="1"/>
</dbReference>
<comment type="caution">
    <text evidence="2">The sequence shown here is derived from an EMBL/GenBank/DDBJ whole genome shotgun (WGS) entry which is preliminary data.</text>
</comment>
<keyword evidence="3" id="KW-1185">Reference proteome</keyword>
<evidence type="ECO:0000256" key="1">
    <source>
        <dbReference type="SAM" id="Phobius"/>
    </source>
</evidence>
<sequence>MGVSEQCGRRPRFTMGNKANLIFLWAMLVSVVVMATRHRPFQRTKGINGLEKIIVRDPRGRSFEVYLYGGQVTSWKNEKGEDLLFMSTKAIFEPPTPIRGGIPVLFPQVEGLQNLDYLDQLKNRTRFTDHGKFITFNSQLARLYLRTPNKIRIVDHKKKKTIVVRKEGQADAVVWNSWDKKVVDLGVEDYRRFVAVEPVAVEKPIILKPGQEWKAIFQVSVVPSGCSRKSCIPHT</sequence>
<gene>
    <name evidence="2" type="ORF">DY000_02036390</name>
</gene>
<dbReference type="Pfam" id="PF01263">
    <property type="entry name" value="Aldose_epim"/>
    <property type="match status" value="1"/>
</dbReference>
<feature type="transmembrane region" description="Helical" evidence="1">
    <location>
        <begin position="19"/>
        <end position="36"/>
    </location>
</feature>
<dbReference type="InterPro" id="IPR008183">
    <property type="entry name" value="Aldose_1/G6P_1-epimerase"/>
</dbReference>
<dbReference type="EMBL" id="QGKV02001507">
    <property type="protein sequence ID" value="KAF3530107.1"/>
    <property type="molecule type" value="Genomic_DNA"/>
</dbReference>
<dbReference type="InterPro" id="IPR014718">
    <property type="entry name" value="GH-type_carb-bd"/>
</dbReference>
<dbReference type="PANTHER" id="PTHR11122">
    <property type="entry name" value="APOSPORY-ASSOCIATED PROTEIN C-RELATED"/>
    <property type="match status" value="1"/>
</dbReference>